<protein>
    <submittedName>
        <fullName evidence="1">Uncharacterized protein</fullName>
    </submittedName>
</protein>
<name>A0A2Z4QIN6_9CAUD</name>
<reference evidence="1 2" key="1">
    <citation type="submission" date="2018-04" db="EMBL/GenBank/DDBJ databases">
        <title>Complete genome sequence of an novle T7-like phage PFP1 for Pseudomonas fluorescens.</title>
        <authorList>
            <person name="Li M."/>
            <person name="Zhao Q."/>
        </authorList>
    </citation>
    <scope>NUCLEOTIDE SEQUENCE [LARGE SCALE GENOMIC DNA]</scope>
</reference>
<proteinExistence type="predicted"/>
<sequence>MTVWTHWCEWDMGFEGAVWETLEAAQRDLRIAFENMGEDFEDSVEAGLLGFDSTEVLV</sequence>
<organism evidence="1 2">
    <name type="scientific">Pseudomonas phage PFP1</name>
    <dbReference type="NCBI Taxonomy" id="2201462"/>
    <lineage>
        <taxon>Viruses</taxon>
        <taxon>Duplodnaviria</taxon>
        <taxon>Heunggongvirae</taxon>
        <taxon>Uroviricota</taxon>
        <taxon>Caudoviricetes</taxon>
        <taxon>Autographivirales</taxon>
        <taxon>Autotranscriptaviridae</taxon>
        <taxon>Studiervirinae</taxon>
        <taxon>Pfluvirus</taxon>
        <taxon>Pfluvirus PFP1</taxon>
        <taxon>Pifdecavirus PFP1</taxon>
    </lineage>
</organism>
<accession>A0A2Z4QIN6</accession>
<keyword evidence="2" id="KW-1185">Reference proteome</keyword>
<dbReference type="EMBL" id="MH268168">
    <property type="protein sequence ID" value="AWY10475.1"/>
    <property type="molecule type" value="Genomic_DNA"/>
</dbReference>
<dbReference type="Proteomes" id="UP000250566">
    <property type="component" value="Segment"/>
</dbReference>
<evidence type="ECO:0000313" key="1">
    <source>
        <dbReference type="EMBL" id="AWY10475.1"/>
    </source>
</evidence>
<evidence type="ECO:0000313" key="2">
    <source>
        <dbReference type="Proteomes" id="UP000250566"/>
    </source>
</evidence>
<gene>
    <name evidence="1" type="ORF">PFP1_25</name>
</gene>